<accession>A0ABU9ACS3</accession>
<dbReference type="Proteomes" id="UP001367513">
    <property type="component" value="Unassembled WGS sequence"/>
</dbReference>
<evidence type="ECO:0000256" key="1">
    <source>
        <dbReference type="SAM" id="MobiDB-lite"/>
    </source>
</evidence>
<keyword evidence="3" id="KW-1185">Reference proteome</keyword>
<comment type="caution">
    <text evidence="2">The sequence shown here is derived from an EMBL/GenBank/DDBJ whole genome shotgun (WGS) entry which is preliminary data.</text>
</comment>
<organism evidence="2 3">
    <name type="scientific">Pseudonocardia alni subsp. carboxydivorans</name>
    <dbReference type="NCBI Taxonomy" id="415010"/>
    <lineage>
        <taxon>Bacteria</taxon>
        <taxon>Bacillati</taxon>
        <taxon>Actinomycetota</taxon>
        <taxon>Actinomycetes</taxon>
        <taxon>Pseudonocardiales</taxon>
        <taxon>Pseudonocardiaceae</taxon>
        <taxon>Pseudonocardia</taxon>
    </lineage>
</organism>
<name>A0ABU9ACS3_PSEA5</name>
<feature type="compositionally biased region" description="Gly residues" evidence="1">
    <location>
        <begin position="135"/>
        <end position="144"/>
    </location>
</feature>
<reference evidence="2 3" key="1">
    <citation type="submission" date="2024-03" db="EMBL/GenBank/DDBJ databases">
        <title>Draft genome sequence of Pseudonocardia carboxydivorans JCM 14827.</title>
        <authorList>
            <person name="Duangmal K."/>
        </authorList>
    </citation>
    <scope>NUCLEOTIDE SEQUENCE [LARGE SCALE GENOMIC DNA]</scope>
    <source>
        <strain evidence="2 3">JCM 14827</strain>
    </source>
</reference>
<feature type="region of interest" description="Disordered" evidence="1">
    <location>
        <begin position="122"/>
        <end position="194"/>
    </location>
</feature>
<evidence type="ECO:0000313" key="3">
    <source>
        <dbReference type="Proteomes" id="UP001367513"/>
    </source>
</evidence>
<gene>
    <name evidence="2" type="ORF">WG925_10745</name>
</gene>
<evidence type="ECO:0000313" key="2">
    <source>
        <dbReference type="EMBL" id="MEK6464210.1"/>
    </source>
</evidence>
<sequence>MTDSLVAILLPGAGGRPELGGTGTLVTPTAVLVHPPLSRRLRDGEGPAPVRVAVCGWDPAGTEVIDVAGVQVSGRSPAGADEPVVGLVLATPSSRAGTDGFGSEEAVAAHLLTPYDAVTRPAAPAVDPGATVDPGPGGRSGGTGDPSPGRGVPGGRAAGSGDAEEDGTGVGTGPPVGPGDGEGGRRPPPESPSILCSFLGIFCR</sequence>
<proteinExistence type="predicted"/>
<protein>
    <submittedName>
        <fullName evidence="2">Uncharacterized protein</fullName>
    </submittedName>
</protein>
<feature type="compositionally biased region" description="Gly residues" evidence="1">
    <location>
        <begin position="168"/>
        <end position="181"/>
    </location>
</feature>
<dbReference type="RefSeq" id="WP_346106623.1">
    <property type="nucleotide sequence ID" value="NZ_BAAAOD010000065.1"/>
</dbReference>
<dbReference type="EMBL" id="JBBPIX010000004">
    <property type="protein sequence ID" value="MEK6464210.1"/>
    <property type="molecule type" value="Genomic_DNA"/>
</dbReference>